<reference evidence="2" key="2">
    <citation type="submission" date="2023-06" db="EMBL/GenBank/DDBJ databases">
        <authorList>
            <consortium name="Lawrence Berkeley National Laboratory"/>
            <person name="Mondo S.J."/>
            <person name="Hensen N."/>
            <person name="Bonometti L."/>
            <person name="Westerberg I."/>
            <person name="Brannstrom I.O."/>
            <person name="Guillou S."/>
            <person name="Cros-Aarteil S."/>
            <person name="Calhoun S."/>
            <person name="Haridas S."/>
            <person name="Kuo A."/>
            <person name="Pangilinan J."/>
            <person name="Riley R."/>
            <person name="Labutti K."/>
            <person name="Andreopoulos B."/>
            <person name="Lipzen A."/>
            <person name="Chen C."/>
            <person name="Yanf M."/>
            <person name="Daum C."/>
            <person name="Ng V."/>
            <person name="Clum A."/>
            <person name="Steindorff A."/>
            <person name="Ohm R."/>
            <person name="Martin F."/>
            <person name="Silar P."/>
            <person name="Natvig D."/>
            <person name="Lalanne C."/>
            <person name="Gautier V."/>
            <person name="Ament-Velasquez S.L."/>
            <person name="Kruys A."/>
            <person name="Hutchinson M.I."/>
            <person name="Powell A.J."/>
            <person name="Barry K."/>
            <person name="Miller A.N."/>
            <person name="Grigoriev I.V."/>
            <person name="Debuchy R."/>
            <person name="Gladieux P."/>
            <person name="Thoren M.H."/>
            <person name="Johannesson H."/>
        </authorList>
    </citation>
    <scope>NUCLEOTIDE SEQUENCE</scope>
    <source>
        <strain evidence="2">CBS 626.80</strain>
    </source>
</reference>
<dbReference type="InterPro" id="IPR036908">
    <property type="entry name" value="RlpA-like_sf"/>
</dbReference>
<dbReference type="AlphaFoldDB" id="A0AAN6NLF3"/>
<feature type="signal peptide" evidence="1">
    <location>
        <begin position="1"/>
        <end position="24"/>
    </location>
</feature>
<evidence type="ECO:0000313" key="2">
    <source>
        <dbReference type="EMBL" id="KAK3948040.1"/>
    </source>
</evidence>
<evidence type="ECO:0000313" key="3">
    <source>
        <dbReference type="Proteomes" id="UP001303222"/>
    </source>
</evidence>
<keyword evidence="3" id="KW-1185">Reference proteome</keyword>
<dbReference type="EMBL" id="MU859289">
    <property type="protein sequence ID" value="KAK3948040.1"/>
    <property type="molecule type" value="Genomic_DNA"/>
</dbReference>
<evidence type="ECO:0000256" key="1">
    <source>
        <dbReference type="SAM" id="SignalP"/>
    </source>
</evidence>
<protein>
    <recommendedName>
        <fullName evidence="4">Cerato-platanin</fullName>
    </recommendedName>
</protein>
<keyword evidence="1" id="KW-0732">Signal</keyword>
<accession>A0AAN6NLF3</accession>
<dbReference type="PANTHER" id="PTHR38850:SF2">
    <property type="entry name" value="CERATO-PLATANIN"/>
    <property type="match status" value="1"/>
</dbReference>
<sequence>MLSKALTLFGLLATVLVATPFASAAVVIPQHVQPVRHGEAIGITPHDKYSSSVGVLGCKIDINRVAYWPSSVSCNDICVRVTSTATGRSVTLLKIDQSGGAHDISYDAYAYLQNGIGAASPVVGGAVDATYEFVDPEECRGLVHTPDGNLPANSMNFVDSCKNVGDNFQLWNIADARCQWGEDVMCNFPDLAVTNQPDCGEGHTLGIQTGLLEGGLSVVDVAYPV</sequence>
<name>A0AAN6NLF3_9PEZI</name>
<dbReference type="PANTHER" id="PTHR38850">
    <property type="entry name" value="CERATO-PLATANIN"/>
    <property type="match status" value="1"/>
</dbReference>
<feature type="chain" id="PRO_5042902301" description="Cerato-platanin" evidence="1">
    <location>
        <begin position="25"/>
        <end position="225"/>
    </location>
</feature>
<reference evidence="2" key="1">
    <citation type="journal article" date="2023" name="Mol. Phylogenet. Evol.">
        <title>Genome-scale phylogeny and comparative genomics of the fungal order Sordariales.</title>
        <authorList>
            <person name="Hensen N."/>
            <person name="Bonometti L."/>
            <person name="Westerberg I."/>
            <person name="Brannstrom I.O."/>
            <person name="Guillou S."/>
            <person name="Cros-Aarteil S."/>
            <person name="Calhoun S."/>
            <person name="Haridas S."/>
            <person name="Kuo A."/>
            <person name="Mondo S."/>
            <person name="Pangilinan J."/>
            <person name="Riley R."/>
            <person name="LaButti K."/>
            <person name="Andreopoulos B."/>
            <person name="Lipzen A."/>
            <person name="Chen C."/>
            <person name="Yan M."/>
            <person name="Daum C."/>
            <person name="Ng V."/>
            <person name="Clum A."/>
            <person name="Steindorff A."/>
            <person name="Ohm R.A."/>
            <person name="Martin F."/>
            <person name="Silar P."/>
            <person name="Natvig D.O."/>
            <person name="Lalanne C."/>
            <person name="Gautier V."/>
            <person name="Ament-Velasquez S.L."/>
            <person name="Kruys A."/>
            <person name="Hutchinson M.I."/>
            <person name="Powell A.J."/>
            <person name="Barry K."/>
            <person name="Miller A.N."/>
            <person name="Grigoriev I.V."/>
            <person name="Debuchy R."/>
            <person name="Gladieux P."/>
            <person name="Hiltunen Thoren M."/>
            <person name="Johannesson H."/>
        </authorList>
    </citation>
    <scope>NUCLEOTIDE SEQUENCE</scope>
    <source>
        <strain evidence="2">CBS 626.80</strain>
    </source>
</reference>
<evidence type="ECO:0008006" key="4">
    <source>
        <dbReference type="Google" id="ProtNLM"/>
    </source>
</evidence>
<organism evidence="2 3">
    <name type="scientific">Pseudoneurospora amorphoporcata</name>
    <dbReference type="NCBI Taxonomy" id="241081"/>
    <lineage>
        <taxon>Eukaryota</taxon>
        <taxon>Fungi</taxon>
        <taxon>Dikarya</taxon>
        <taxon>Ascomycota</taxon>
        <taxon>Pezizomycotina</taxon>
        <taxon>Sordariomycetes</taxon>
        <taxon>Sordariomycetidae</taxon>
        <taxon>Sordariales</taxon>
        <taxon>Sordariaceae</taxon>
        <taxon>Pseudoneurospora</taxon>
    </lineage>
</organism>
<gene>
    <name evidence="2" type="ORF">QBC32DRAFT_382283</name>
</gene>
<dbReference type="Gene3D" id="2.40.40.10">
    <property type="entry name" value="RlpA-like domain"/>
    <property type="match status" value="1"/>
</dbReference>
<dbReference type="Proteomes" id="UP001303222">
    <property type="component" value="Unassembled WGS sequence"/>
</dbReference>
<proteinExistence type="predicted"/>
<comment type="caution">
    <text evidence="2">The sequence shown here is derived from an EMBL/GenBank/DDBJ whole genome shotgun (WGS) entry which is preliminary data.</text>
</comment>